<dbReference type="PANTHER" id="PTHR31601">
    <property type="entry name" value="28S RIBOSOMAL PROTEIN S36, MITOCHONDRIAL"/>
    <property type="match status" value="1"/>
</dbReference>
<dbReference type="EMBL" id="JAINUF010000017">
    <property type="protein sequence ID" value="KAJ8338682.1"/>
    <property type="molecule type" value="Genomic_DNA"/>
</dbReference>
<evidence type="ECO:0000313" key="6">
    <source>
        <dbReference type="Proteomes" id="UP001152622"/>
    </source>
</evidence>
<reference evidence="5" key="1">
    <citation type="journal article" date="2023" name="Science">
        <title>Genome structures resolve the early diversification of teleost fishes.</title>
        <authorList>
            <person name="Parey E."/>
            <person name="Louis A."/>
            <person name="Montfort J."/>
            <person name="Bouchez O."/>
            <person name="Roques C."/>
            <person name="Iampietro C."/>
            <person name="Lluch J."/>
            <person name="Castinel A."/>
            <person name="Donnadieu C."/>
            <person name="Desvignes T."/>
            <person name="Floi Bucao C."/>
            <person name="Jouanno E."/>
            <person name="Wen M."/>
            <person name="Mejri S."/>
            <person name="Dirks R."/>
            <person name="Jansen H."/>
            <person name="Henkel C."/>
            <person name="Chen W.J."/>
            <person name="Zahm M."/>
            <person name="Cabau C."/>
            <person name="Klopp C."/>
            <person name="Thompson A.W."/>
            <person name="Robinson-Rechavi M."/>
            <person name="Braasch I."/>
            <person name="Lecointre G."/>
            <person name="Bobe J."/>
            <person name="Postlethwait J.H."/>
            <person name="Berthelot C."/>
            <person name="Roest Crollius H."/>
            <person name="Guiguen Y."/>
        </authorList>
    </citation>
    <scope>NUCLEOTIDE SEQUENCE</scope>
    <source>
        <strain evidence="5">WJC10195</strain>
    </source>
</reference>
<accession>A0A9Q1EH50</accession>
<evidence type="ECO:0000256" key="2">
    <source>
        <dbReference type="ARBA" id="ARBA00023128"/>
    </source>
</evidence>
<proteinExistence type="inferred from homology"/>
<protein>
    <recommendedName>
        <fullName evidence="7">Mitochondrial 28S ribosomal protein S36</fullName>
    </recommendedName>
</protein>
<comment type="subcellular location">
    <subcellularLocation>
        <location evidence="1">Mitochondrion</location>
    </subcellularLocation>
</comment>
<keyword evidence="2" id="KW-0496">Mitochondrion</keyword>
<gene>
    <name evidence="5" type="ORF">SKAU_G00354680</name>
</gene>
<feature type="region of interest" description="Disordered" evidence="4">
    <location>
        <begin position="42"/>
        <end position="83"/>
    </location>
</feature>
<evidence type="ECO:0000256" key="1">
    <source>
        <dbReference type="ARBA" id="ARBA00004173"/>
    </source>
</evidence>
<comment type="similarity">
    <text evidence="3">Belongs to the alpha-ketoglutarate dehydrogenase component 4 family.</text>
</comment>
<dbReference type="OrthoDB" id="2116030at2759"/>
<sequence length="110" mass="11755">MAATARVIVQAVRPHLPLIKFPDRLGVSRPNVQEAMMTMVAPAQSSGTHSLPQPAGQMAAPPRPLSTAPPSRQVPGPPDTAASIANVPLRYRRKLLAAEEMDYIQRGGPE</sequence>
<evidence type="ECO:0000256" key="4">
    <source>
        <dbReference type="SAM" id="MobiDB-lite"/>
    </source>
</evidence>
<dbReference type="InterPro" id="IPR020373">
    <property type="entry name" value="Kgd4/YMR-31"/>
</dbReference>
<comment type="caution">
    <text evidence="5">The sequence shown here is derived from an EMBL/GenBank/DDBJ whole genome shotgun (WGS) entry which is preliminary data.</text>
</comment>
<dbReference type="GO" id="GO:0006103">
    <property type="term" value="P:2-oxoglutarate metabolic process"/>
    <property type="evidence" value="ECO:0007669"/>
    <property type="project" value="InterPro"/>
</dbReference>
<dbReference type="GO" id="GO:0004591">
    <property type="term" value="F:oxoglutarate dehydrogenase (succinyl-transferring) activity"/>
    <property type="evidence" value="ECO:0007669"/>
    <property type="project" value="TreeGrafter"/>
</dbReference>
<dbReference type="PANTHER" id="PTHR31601:SF2">
    <property type="entry name" value="ALPHA-KETOGLUTARATE DEHYDROGENASE COMPONENT 4"/>
    <property type="match status" value="1"/>
</dbReference>
<evidence type="ECO:0008006" key="7">
    <source>
        <dbReference type="Google" id="ProtNLM"/>
    </source>
</evidence>
<evidence type="ECO:0000256" key="3">
    <source>
        <dbReference type="ARBA" id="ARBA00043970"/>
    </source>
</evidence>
<evidence type="ECO:0000313" key="5">
    <source>
        <dbReference type="EMBL" id="KAJ8338682.1"/>
    </source>
</evidence>
<name>A0A9Q1EH50_SYNKA</name>
<dbReference type="Proteomes" id="UP001152622">
    <property type="component" value="Chromosome 17"/>
</dbReference>
<organism evidence="5 6">
    <name type="scientific">Synaphobranchus kaupii</name>
    <name type="common">Kaup's arrowtooth eel</name>
    <dbReference type="NCBI Taxonomy" id="118154"/>
    <lineage>
        <taxon>Eukaryota</taxon>
        <taxon>Metazoa</taxon>
        <taxon>Chordata</taxon>
        <taxon>Craniata</taxon>
        <taxon>Vertebrata</taxon>
        <taxon>Euteleostomi</taxon>
        <taxon>Actinopterygii</taxon>
        <taxon>Neopterygii</taxon>
        <taxon>Teleostei</taxon>
        <taxon>Anguilliformes</taxon>
        <taxon>Synaphobranchidae</taxon>
        <taxon>Synaphobranchus</taxon>
    </lineage>
</organism>
<dbReference type="GO" id="GO:0005739">
    <property type="term" value="C:mitochondrion"/>
    <property type="evidence" value="ECO:0007669"/>
    <property type="project" value="UniProtKB-SubCell"/>
</dbReference>
<keyword evidence="6" id="KW-1185">Reference proteome</keyword>
<dbReference type="AlphaFoldDB" id="A0A9Q1EH50"/>